<comment type="caution">
    <text evidence="2">The sequence shown here is derived from an EMBL/GenBank/DDBJ whole genome shotgun (WGS) entry which is preliminary data.</text>
</comment>
<keyword evidence="3" id="KW-1185">Reference proteome</keyword>
<keyword evidence="1" id="KW-0732">Signal</keyword>
<reference evidence="2 3" key="1">
    <citation type="submission" date="2018-09" db="EMBL/GenBank/DDBJ databases">
        <title>Novel species of Cryobacterium.</title>
        <authorList>
            <person name="Liu Q."/>
            <person name="Xin Y.-H."/>
        </authorList>
    </citation>
    <scope>NUCLEOTIDE SEQUENCE [LARGE SCALE GENOMIC DNA]</scope>
    <source>
        <strain evidence="2 3">Hh39</strain>
    </source>
</reference>
<name>A0A3A5MCK5_9MICO</name>
<gene>
    <name evidence="2" type="ORF">D6T64_15780</name>
</gene>
<evidence type="ECO:0000313" key="3">
    <source>
        <dbReference type="Proteomes" id="UP000272015"/>
    </source>
</evidence>
<feature type="signal peptide" evidence="1">
    <location>
        <begin position="1"/>
        <end position="31"/>
    </location>
</feature>
<dbReference type="AlphaFoldDB" id="A0A3A5MCK5"/>
<dbReference type="PROSITE" id="PS51257">
    <property type="entry name" value="PROKAR_LIPOPROTEIN"/>
    <property type="match status" value="1"/>
</dbReference>
<accession>A0A3A5MCK5</accession>
<dbReference type="EMBL" id="QZVS01000091">
    <property type="protein sequence ID" value="RJT87212.1"/>
    <property type="molecule type" value="Genomic_DNA"/>
</dbReference>
<proteinExistence type="predicted"/>
<feature type="chain" id="PRO_5017315446" evidence="1">
    <location>
        <begin position="32"/>
        <end position="195"/>
    </location>
</feature>
<dbReference type="Proteomes" id="UP000272015">
    <property type="component" value="Unassembled WGS sequence"/>
</dbReference>
<evidence type="ECO:0000256" key="1">
    <source>
        <dbReference type="SAM" id="SignalP"/>
    </source>
</evidence>
<protein>
    <submittedName>
        <fullName evidence="2">Uncharacterized protein</fullName>
    </submittedName>
</protein>
<sequence length="195" mass="20648">MPYGDRMRPHSRTILPKLVAFAIVVGLSGCAATPDSTPPPPAPSPTAAAAPVFANNDEALAAATEAYAAYLSTADLVTAEGGTNPERIAPFVTAEYLATELAELAEFQELQVRTTGATVFRVTKLQYADYLNPTEVEVAVYICEDVSGLDVIDAEGTSLVASDRLPLTPFEVRFQMKSSILVVSARVPWRGGGVC</sequence>
<organism evidence="2 3">
    <name type="scientific">Cryobacterium melibiosiphilum</name>
    <dbReference type="NCBI Taxonomy" id="995039"/>
    <lineage>
        <taxon>Bacteria</taxon>
        <taxon>Bacillati</taxon>
        <taxon>Actinomycetota</taxon>
        <taxon>Actinomycetes</taxon>
        <taxon>Micrococcales</taxon>
        <taxon>Microbacteriaceae</taxon>
        <taxon>Cryobacterium</taxon>
    </lineage>
</organism>
<evidence type="ECO:0000313" key="2">
    <source>
        <dbReference type="EMBL" id="RJT87212.1"/>
    </source>
</evidence>